<evidence type="ECO:0000256" key="1">
    <source>
        <dbReference type="ARBA" id="ARBA00004776"/>
    </source>
</evidence>
<dbReference type="CDD" id="cd02526">
    <property type="entry name" value="GT2_RfbF_like"/>
    <property type="match status" value="1"/>
</dbReference>
<keyword evidence="4" id="KW-0808">Transferase</keyword>
<comment type="similarity">
    <text evidence="2">Belongs to the glycosyltransferase 2 family.</text>
</comment>
<feature type="domain" description="Glycosyltransferase 2-like" evidence="6">
    <location>
        <begin position="11"/>
        <end position="130"/>
    </location>
</feature>
<sequence>MAEQATRVVAVMTAHRPDPHIVEVVQAVRDQVDAIVVVDNTPAGVPGADAYLTPDDRLTLLANGHNAGLAVALNRGVAAAPDSEFVLFMDQDSVLDAGVVDGLVALMDDDPRIGLAGPAPWDPQEDRYLDPRTRLRDDVADMAVIITSGMLARRSVMEVVGGFREDFFVDCVDQEYCLRVRAAGRRVVQDKRILINHSLGGTRWYGWGPLKFRATHHAAWRIYWVARNTMIMLREHGRRDPRWAVTAVAILVYWAITIALVEPPRLARLRTMLRGVRHGITGRTAPEMFPGRTP</sequence>
<dbReference type="InterPro" id="IPR029044">
    <property type="entry name" value="Nucleotide-diphossugar_trans"/>
</dbReference>
<evidence type="ECO:0000259" key="6">
    <source>
        <dbReference type="Pfam" id="PF00535"/>
    </source>
</evidence>
<evidence type="ECO:0000256" key="3">
    <source>
        <dbReference type="ARBA" id="ARBA00022676"/>
    </source>
</evidence>
<organism evidence="7 8">
    <name type="scientific">Cellulomonas wangleii</name>
    <dbReference type="NCBI Taxonomy" id="2816956"/>
    <lineage>
        <taxon>Bacteria</taxon>
        <taxon>Bacillati</taxon>
        <taxon>Actinomycetota</taxon>
        <taxon>Actinomycetes</taxon>
        <taxon>Micrococcales</taxon>
        <taxon>Cellulomonadaceae</taxon>
        <taxon>Cellulomonas</taxon>
    </lineage>
</organism>
<protein>
    <submittedName>
        <fullName evidence="7">Glycosyltransferase family 2 protein</fullName>
    </submittedName>
</protein>
<keyword evidence="8" id="KW-1185">Reference proteome</keyword>
<dbReference type="Gene3D" id="3.90.550.10">
    <property type="entry name" value="Spore Coat Polysaccharide Biosynthesis Protein SpsA, Chain A"/>
    <property type="match status" value="1"/>
</dbReference>
<dbReference type="EMBL" id="CP074405">
    <property type="protein sequence ID" value="QVI61203.1"/>
    <property type="molecule type" value="Genomic_DNA"/>
</dbReference>
<keyword evidence="5" id="KW-1133">Transmembrane helix</keyword>
<evidence type="ECO:0000256" key="5">
    <source>
        <dbReference type="SAM" id="Phobius"/>
    </source>
</evidence>
<keyword evidence="3" id="KW-0328">Glycosyltransferase</keyword>
<dbReference type="SUPFAM" id="SSF53448">
    <property type="entry name" value="Nucleotide-diphospho-sugar transferases"/>
    <property type="match status" value="1"/>
</dbReference>
<evidence type="ECO:0000256" key="4">
    <source>
        <dbReference type="ARBA" id="ARBA00022679"/>
    </source>
</evidence>
<name>A0ABX8D2G7_9CELL</name>
<gene>
    <name evidence="7" type="ORF">KG103_11920</name>
</gene>
<keyword evidence="5" id="KW-0812">Transmembrane</keyword>
<evidence type="ECO:0000313" key="8">
    <source>
        <dbReference type="Proteomes" id="UP000677804"/>
    </source>
</evidence>
<dbReference type="PANTHER" id="PTHR43179:SF12">
    <property type="entry name" value="GALACTOFURANOSYLTRANSFERASE GLFT2"/>
    <property type="match status" value="1"/>
</dbReference>
<comment type="pathway">
    <text evidence="1">Cell wall biogenesis; cell wall polysaccharide biosynthesis.</text>
</comment>
<reference evidence="7 8" key="1">
    <citation type="submission" date="2021-05" db="EMBL/GenBank/DDBJ databases">
        <title>Novel species in genus Cellulomonas.</title>
        <authorList>
            <person name="Zhang G."/>
        </authorList>
    </citation>
    <scope>NUCLEOTIDE SEQUENCE [LARGE SCALE GENOMIC DNA]</scope>
    <source>
        <strain evidence="8">zg-ZUI222</strain>
    </source>
</reference>
<accession>A0ABX8D2G7</accession>
<dbReference type="Proteomes" id="UP000677804">
    <property type="component" value="Chromosome"/>
</dbReference>
<dbReference type="InterPro" id="IPR001173">
    <property type="entry name" value="Glyco_trans_2-like"/>
</dbReference>
<evidence type="ECO:0000313" key="7">
    <source>
        <dbReference type="EMBL" id="QVI61203.1"/>
    </source>
</evidence>
<keyword evidence="5" id="KW-0472">Membrane</keyword>
<dbReference type="PANTHER" id="PTHR43179">
    <property type="entry name" value="RHAMNOSYLTRANSFERASE WBBL"/>
    <property type="match status" value="1"/>
</dbReference>
<proteinExistence type="inferred from homology"/>
<evidence type="ECO:0000256" key="2">
    <source>
        <dbReference type="ARBA" id="ARBA00006739"/>
    </source>
</evidence>
<feature type="transmembrane region" description="Helical" evidence="5">
    <location>
        <begin position="243"/>
        <end position="261"/>
    </location>
</feature>
<dbReference type="RefSeq" id="WP_207340948.1">
    <property type="nucleotide sequence ID" value="NZ_CP074405.1"/>
</dbReference>
<dbReference type="Pfam" id="PF00535">
    <property type="entry name" value="Glycos_transf_2"/>
    <property type="match status" value="1"/>
</dbReference>